<dbReference type="AlphaFoldDB" id="U1G9U9"/>
<dbReference type="GO" id="GO:0016747">
    <property type="term" value="F:acyltransferase activity, transferring groups other than amino-acyl groups"/>
    <property type="evidence" value="ECO:0007669"/>
    <property type="project" value="InterPro"/>
</dbReference>
<dbReference type="PROSITE" id="PS51186">
    <property type="entry name" value="GNAT"/>
    <property type="match status" value="1"/>
</dbReference>
<evidence type="ECO:0000313" key="3">
    <source>
        <dbReference type="Proteomes" id="UP000019373"/>
    </source>
</evidence>
<sequence>MTTSTTATTLRPAKFSEHPRMAQIFSSAFREESVFGVIMNPHRHQYPADMALWPLRRNRLNHWDWTHRFLVTTMTDQVTKREVITGWAEWARWGKEGKRKWGLSWWDPTVSTKPGNLLKPLTILFNRLSSLVYPNRAIDPSKEDILERAFPYFAELWSGPRAETWYLAALAVDPKYHGQGCGRKLVRWGLEQATKEGVCASVISAHGKERFYQRCGFDVQEGRAGQGEGNPLSEGAGGLIFWKEPDIQKET</sequence>
<dbReference type="SUPFAM" id="SSF55729">
    <property type="entry name" value="Acyl-CoA N-acyltransferases (Nat)"/>
    <property type="match status" value="1"/>
</dbReference>
<evidence type="ECO:0000259" key="1">
    <source>
        <dbReference type="PROSITE" id="PS51186"/>
    </source>
</evidence>
<gene>
    <name evidence="2" type="ORF">EPUS_03784</name>
</gene>
<dbReference type="PANTHER" id="PTHR42791">
    <property type="entry name" value="GNAT FAMILY ACETYLTRANSFERASE"/>
    <property type="match status" value="1"/>
</dbReference>
<dbReference type="Proteomes" id="UP000019373">
    <property type="component" value="Unassembled WGS sequence"/>
</dbReference>
<dbReference type="OrthoDB" id="2744543at2759"/>
<dbReference type="InterPro" id="IPR016181">
    <property type="entry name" value="Acyl_CoA_acyltransferase"/>
</dbReference>
<evidence type="ECO:0000313" key="2">
    <source>
        <dbReference type="EMBL" id="ERF68466.1"/>
    </source>
</evidence>
<dbReference type="InterPro" id="IPR052523">
    <property type="entry name" value="Trichothecene_AcTrans"/>
</dbReference>
<dbReference type="Gene3D" id="3.40.630.30">
    <property type="match status" value="1"/>
</dbReference>
<dbReference type="PANTHER" id="PTHR42791:SF16">
    <property type="entry name" value="N-ACETYLTRANSFERASE DOMAIN-CONTAINING PROTEIN"/>
    <property type="match status" value="1"/>
</dbReference>
<dbReference type="GeneID" id="19238822"/>
<dbReference type="RefSeq" id="XP_007805958.1">
    <property type="nucleotide sequence ID" value="XM_007807767.1"/>
</dbReference>
<dbReference type="InterPro" id="IPR000182">
    <property type="entry name" value="GNAT_dom"/>
</dbReference>
<name>U1G9U9_ENDPU</name>
<keyword evidence="3" id="KW-1185">Reference proteome</keyword>
<dbReference type="HOGENOM" id="CLU_060131_3_1_1"/>
<reference evidence="3" key="1">
    <citation type="journal article" date="2014" name="BMC Genomics">
        <title>Genome characteristics reveal the impact of lichenization on lichen-forming fungus Endocarpon pusillum Hedwig (Verrucariales, Ascomycota).</title>
        <authorList>
            <person name="Wang Y.-Y."/>
            <person name="Liu B."/>
            <person name="Zhang X.-Y."/>
            <person name="Zhou Q.-M."/>
            <person name="Zhang T."/>
            <person name="Li H."/>
            <person name="Yu Y.-F."/>
            <person name="Zhang X.-L."/>
            <person name="Hao X.-Y."/>
            <person name="Wang M."/>
            <person name="Wang L."/>
            <person name="Wei J.-C."/>
        </authorList>
    </citation>
    <scope>NUCLEOTIDE SEQUENCE [LARGE SCALE GENOMIC DNA]</scope>
    <source>
        <strain evidence="3">Z07020 / HMAS-L-300199</strain>
    </source>
</reference>
<feature type="domain" description="N-acetyltransferase" evidence="1">
    <location>
        <begin position="153"/>
        <end position="246"/>
    </location>
</feature>
<organism evidence="2 3">
    <name type="scientific">Endocarpon pusillum (strain Z07020 / HMAS-L-300199)</name>
    <name type="common">Lichen-forming fungus</name>
    <dbReference type="NCBI Taxonomy" id="1263415"/>
    <lineage>
        <taxon>Eukaryota</taxon>
        <taxon>Fungi</taxon>
        <taxon>Dikarya</taxon>
        <taxon>Ascomycota</taxon>
        <taxon>Pezizomycotina</taxon>
        <taxon>Eurotiomycetes</taxon>
        <taxon>Chaetothyriomycetidae</taxon>
        <taxon>Verrucariales</taxon>
        <taxon>Verrucariaceae</taxon>
        <taxon>Endocarpon</taxon>
    </lineage>
</organism>
<dbReference type="eggNOG" id="ENOG502SQMB">
    <property type="taxonomic scope" value="Eukaryota"/>
</dbReference>
<dbReference type="CDD" id="cd04301">
    <property type="entry name" value="NAT_SF"/>
    <property type="match status" value="1"/>
</dbReference>
<accession>U1G9U9</accession>
<protein>
    <recommendedName>
        <fullName evidence="1">N-acetyltransferase domain-containing protein</fullName>
    </recommendedName>
</protein>
<dbReference type="OMA" id="FTELAGW"/>
<dbReference type="EMBL" id="KE721518">
    <property type="protein sequence ID" value="ERF68466.1"/>
    <property type="molecule type" value="Genomic_DNA"/>
</dbReference>
<proteinExistence type="predicted"/>
<dbReference type="Pfam" id="PF13508">
    <property type="entry name" value="Acetyltransf_7"/>
    <property type="match status" value="1"/>
</dbReference>